<dbReference type="InterPro" id="IPR025249">
    <property type="entry name" value="TF_NusA_KH_1st"/>
</dbReference>
<keyword evidence="6 7" id="KW-0804">Transcription</keyword>
<dbReference type="FunFam" id="2.40.50.140:FF:000058">
    <property type="entry name" value="Transcription termination/antitermination protein NusA"/>
    <property type="match status" value="1"/>
</dbReference>
<dbReference type="Pfam" id="PF00575">
    <property type="entry name" value="S1"/>
    <property type="match status" value="1"/>
</dbReference>
<dbReference type="FunFam" id="3.30.300.20:FF:000005">
    <property type="entry name" value="Transcription termination/antitermination protein NusA"/>
    <property type="match status" value="1"/>
</dbReference>
<name>F0SU93_SYNGF</name>
<evidence type="ECO:0000256" key="6">
    <source>
        <dbReference type="ARBA" id="ARBA00023163"/>
    </source>
</evidence>
<keyword evidence="5 7" id="KW-0805">Transcription regulation</keyword>
<dbReference type="Pfam" id="PF13184">
    <property type="entry name" value="KH_NusA_1st"/>
    <property type="match status" value="1"/>
</dbReference>
<dbReference type="InterPro" id="IPR003029">
    <property type="entry name" value="S1_domain"/>
</dbReference>
<feature type="compositionally biased region" description="Acidic residues" evidence="8">
    <location>
        <begin position="392"/>
        <end position="407"/>
    </location>
</feature>
<dbReference type="CDD" id="cd22529">
    <property type="entry name" value="KH-II_NusA_rpt2"/>
    <property type="match status" value="1"/>
</dbReference>
<dbReference type="InterPro" id="IPR012340">
    <property type="entry name" value="NA-bd_OB-fold"/>
</dbReference>
<comment type="subunit">
    <text evidence="7">Monomer. Binds directly to the core enzyme of the DNA-dependent RNA polymerase and to nascent RNA.</text>
</comment>
<dbReference type="Gene3D" id="2.40.50.140">
    <property type="entry name" value="Nucleic acid-binding proteins"/>
    <property type="match status" value="1"/>
</dbReference>
<comment type="similarity">
    <text evidence="7">Belongs to the NusA family.</text>
</comment>
<organism evidence="10 11">
    <name type="scientific">Syntrophobotulus glycolicus (strain DSM 8271 / FlGlyR)</name>
    <dbReference type="NCBI Taxonomy" id="645991"/>
    <lineage>
        <taxon>Bacteria</taxon>
        <taxon>Bacillati</taxon>
        <taxon>Bacillota</taxon>
        <taxon>Clostridia</taxon>
        <taxon>Eubacteriales</taxon>
        <taxon>Desulfitobacteriaceae</taxon>
        <taxon>Syntrophobotulus</taxon>
    </lineage>
</organism>
<dbReference type="GO" id="GO:0003700">
    <property type="term" value="F:DNA-binding transcription factor activity"/>
    <property type="evidence" value="ECO:0007669"/>
    <property type="project" value="InterPro"/>
</dbReference>
<feature type="domain" description="S1 motif" evidence="9">
    <location>
        <begin position="135"/>
        <end position="199"/>
    </location>
</feature>
<evidence type="ECO:0000256" key="7">
    <source>
        <dbReference type="HAMAP-Rule" id="MF_00945"/>
    </source>
</evidence>
<protein>
    <recommendedName>
        <fullName evidence="7">Transcription termination/antitermination protein NusA</fullName>
    </recommendedName>
</protein>
<evidence type="ECO:0000256" key="1">
    <source>
        <dbReference type="ARBA" id="ARBA00022472"/>
    </source>
</evidence>
<dbReference type="EMBL" id="CP002547">
    <property type="protein sequence ID" value="ADY56543.1"/>
    <property type="molecule type" value="Genomic_DNA"/>
</dbReference>
<proteinExistence type="inferred from homology"/>
<sequence length="429" mass="49181">MNIEFIEAVGELEKEKGISSEKLFEAIEAALVSAYKKNYSSLQNVRPQVDRNTGEIKVYARKNVVEEVDDSRQQISLEEAKKIDPNYDLNDIVEFEVTPREFGRIAAQTAKQVVVQRIREAERELIYGEYINREGDIVTGVVQRYEQRNVIVDLGKVEAVLPPSEQIPGETYQPFERIKTYVVEVKKTPKGPQVLLSRTHPGLIKRLFELEVPEIHDGFVEIKAVAREAGARSKIAVYSKDENVDPVGACVGPKGSRVQNIVNELKGEKMDIITWSQDPVEFVSNALSPAKVLGVFPRFEDKVTLVIVPDYQLSLAIGKEGQNARLAAKLTGWKIDIKNETQAYAQNIFPLDSEEYQNYDGSYADDQYDDYEEYDDYQEYDGEYAEDYEEYEEYDDEYGEYDEQYDDNEVHDNEVHDNEIRDKDTDNTQ</sequence>
<dbReference type="InterPro" id="IPR013735">
    <property type="entry name" value="TF_NusA_N"/>
</dbReference>
<evidence type="ECO:0000256" key="4">
    <source>
        <dbReference type="ARBA" id="ARBA00022884"/>
    </source>
</evidence>
<dbReference type="InterPro" id="IPR030842">
    <property type="entry name" value="TF_NusA_bacterial"/>
</dbReference>
<evidence type="ECO:0000256" key="8">
    <source>
        <dbReference type="SAM" id="MobiDB-lite"/>
    </source>
</evidence>
<dbReference type="Pfam" id="PF26594">
    <property type="entry name" value="KH_NusA_2nd"/>
    <property type="match status" value="1"/>
</dbReference>
<dbReference type="InterPro" id="IPR009019">
    <property type="entry name" value="KH_sf_prok-type"/>
</dbReference>
<dbReference type="PROSITE" id="PS50084">
    <property type="entry name" value="KH_TYPE_1"/>
    <property type="match status" value="1"/>
</dbReference>
<keyword evidence="11" id="KW-1185">Reference proteome</keyword>
<evidence type="ECO:0000259" key="9">
    <source>
        <dbReference type="PROSITE" id="PS50126"/>
    </source>
</evidence>
<dbReference type="STRING" id="645991.Sgly_2254"/>
<dbReference type="PANTHER" id="PTHR22648">
    <property type="entry name" value="TRANSCRIPTION TERMINATION FACTOR NUSA"/>
    <property type="match status" value="1"/>
</dbReference>
<dbReference type="InterPro" id="IPR010213">
    <property type="entry name" value="TF_NusA"/>
</dbReference>
<keyword evidence="2 7" id="KW-0963">Cytoplasm</keyword>
<gene>
    <name evidence="7" type="primary">nusA</name>
    <name evidence="10" type="ordered locus">Sgly_2254</name>
</gene>
<dbReference type="OrthoDB" id="9807233at2"/>
<evidence type="ECO:0000256" key="3">
    <source>
        <dbReference type="ARBA" id="ARBA00022814"/>
    </source>
</evidence>
<dbReference type="Gene3D" id="3.30.1480.10">
    <property type="entry name" value="NusA, N-terminal domain"/>
    <property type="match status" value="1"/>
</dbReference>
<keyword evidence="4 7" id="KW-0694">RNA-binding</keyword>
<dbReference type="GO" id="GO:0003723">
    <property type="term" value="F:RNA binding"/>
    <property type="evidence" value="ECO:0007669"/>
    <property type="project" value="UniProtKB-UniRule"/>
</dbReference>
<evidence type="ECO:0000256" key="2">
    <source>
        <dbReference type="ARBA" id="ARBA00022490"/>
    </source>
</evidence>
<accession>F0SU93</accession>
<dbReference type="SMART" id="SM00316">
    <property type="entry name" value="S1"/>
    <property type="match status" value="1"/>
</dbReference>
<dbReference type="CDD" id="cd02134">
    <property type="entry name" value="KH-II_NusA_rpt1"/>
    <property type="match status" value="1"/>
</dbReference>
<dbReference type="GO" id="GO:0005829">
    <property type="term" value="C:cytosol"/>
    <property type="evidence" value="ECO:0007669"/>
    <property type="project" value="TreeGrafter"/>
</dbReference>
<dbReference type="AlphaFoldDB" id="F0SU93"/>
<dbReference type="FunFam" id="3.30.1480.10:FF:000002">
    <property type="entry name" value="Transcription termination/antitermination protein NusA"/>
    <property type="match status" value="1"/>
</dbReference>
<dbReference type="FunFam" id="3.30.300.20:FF:000002">
    <property type="entry name" value="Transcription termination/antitermination protein NusA"/>
    <property type="match status" value="1"/>
</dbReference>
<dbReference type="RefSeq" id="WP_013625408.1">
    <property type="nucleotide sequence ID" value="NC_015172.1"/>
</dbReference>
<keyword evidence="1 7" id="KW-0806">Transcription termination</keyword>
<dbReference type="InterPro" id="IPR036555">
    <property type="entry name" value="NusA_N_sf"/>
</dbReference>
<comment type="function">
    <text evidence="7">Participates in both transcription termination and antitermination.</text>
</comment>
<dbReference type="InterPro" id="IPR058582">
    <property type="entry name" value="KH_NusA_2nd"/>
</dbReference>
<evidence type="ECO:0000313" key="10">
    <source>
        <dbReference type="EMBL" id="ADY56543.1"/>
    </source>
</evidence>
<dbReference type="PANTHER" id="PTHR22648:SF0">
    <property type="entry name" value="TRANSCRIPTION TERMINATION_ANTITERMINATION PROTEIN NUSA"/>
    <property type="match status" value="1"/>
</dbReference>
<dbReference type="Pfam" id="PF08529">
    <property type="entry name" value="NusA_N"/>
    <property type="match status" value="1"/>
</dbReference>
<keyword evidence="3 7" id="KW-0889">Transcription antitermination</keyword>
<dbReference type="HAMAP" id="MF_00945_B">
    <property type="entry name" value="NusA_B"/>
    <property type="match status" value="1"/>
</dbReference>
<dbReference type="HOGENOM" id="CLU_029242_2_2_9"/>
<dbReference type="Gene3D" id="3.30.300.20">
    <property type="match status" value="2"/>
</dbReference>
<dbReference type="KEGG" id="sgy:Sgly_2254"/>
<dbReference type="Proteomes" id="UP000007488">
    <property type="component" value="Chromosome"/>
</dbReference>
<evidence type="ECO:0000256" key="5">
    <source>
        <dbReference type="ARBA" id="ARBA00023015"/>
    </source>
</evidence>
<comment type="subcellular location">
    <subcellularLocation>
        <location evidence="7">Cytoplasm</location>
    </subcellularLocation>
</comment>
<feature type="region of interest" description="Disordered" evidence="8">
    <location>
        <begin position="392"/>
        <end position="429"/>
    </location>
</feature>
<dbReference type="SUPFAM" id="SSF50249">
    <property type="entry name" value="Nucleic acid-binding proteins"/>
    <property type="match status" value="1"/>
</dbReference>
<dbReference type="SUPFAM" id="SSF69705">
    <property type="entry name" value="Transcription factor NusA, N-terminal domain"/>
    <property type="match status" value="1"/>
</dbReference>
<dbReference type="eggNOG" id="COG0195">
    <property type="taxonomic scope" value="Bacteria"/>
</dbReference>
<evidence type="ECO:0000313" key="11">
    <source>
        <dbReference type="Proteomes" id="UP000007488"/>
    </source>
</evidence>
<dbReference type="CDD" id="cd04455">
    <property type="entry name" value="S1_NusA"/>
    <property type="match status" value="1"/>
</dbReference>
<feature type="compositionally biased region" description="Basic and acidic residues" evidence="8">
    <location>
        <begin position="408"/>
        <end position="429"/>
    </location>
</feature>
<dbReference type="PROSITE" id="PS50126">
    <property type="entry name" value="S1"/>
    <property type="match status" value="1"/>
</dbReference>
<dbReference type="GO" id="GO:0031564">
    <property type="term" value="P:transcription antitermination"/>
    <property type="evidence" value="ECO:0007669"/>
    <property type="project" value="UniProtKB-UniRule"/>
</dbReference>
<dbReference type="NCBIfam" id="TIGR01953">
    <property type="entry name" value="NusA"/>
    <property type="match status" value="1"/>
</dbReference>
<reference evidence="11" key="2">
    <citation type="submission" date="2011-02" db="EMBL/GenBank/DDBJ databases">
        <title>The complete genome of Syntrophobotulus glycolicus DSM 8271.</title>
        <authorList>
            <person name="Lucas S."/>
            <person name="Copeland A."/>
            <person name="Lapidus A."/>
            <person name="Bruce D."/>
            <person name="Goodwin L."/>
            <person name="Pitluck S."/>
            <person name="Kyrpides N."/>
            <person name="Mavromatis K."/>
            <person name="Pagani I."/>
            <person name="Ivanova N."/>
            <person name="Mikhailova N."/>
            <person name="Chertkov O."/>
            <person name="Held B."/>
            <person name="Detter J.C."/>
            <person name="Tapia R."/>
            <person name="Han C."/>
            <person name="Land M."/>
            <person name="Hauser L."/>
            <person name="Markowitz V."/>
            <person name="Cheng J.-F."/>
            <person name="Hugenholtz P."/>
            <person name="Woyke T."/>
            <person name="Wu D."/>
            <person name="Spring S."/>
            <person name="Schroeder M."/>
            <person name="Brambilla E."/>
            <person name="Klenk H.-P."/>
            <person name="Eisen J.A."/>
        </authorList>
    </citation>
    <scope>NUCLEOTIDE SEQUENCE [LARGE SCALE GENOMIC DNA]</scope>
    <source>
        <strain evidence="11">DSM 8271 / FlGlyR</strain>
    </source>
</reference>
<dbReference type="SUPFAM" id="SSF54814">
    <property type="entry name" value="Prokaryotic type KH domain (KH-domain type II)"/>
    <property type="match status" value="2"/>
</dbReference>
<reference evidence="10 11" key="1">
    <citation type="journal article" date="2011" name="Stand. Genomic Sci.">
        <title>Complete genome sequence of Syntrophobotulus glycolicus type strain (FlGlyR).</title>
        <authorList>
            <person name="Han C."/>
            <person name="Mwirichia R."/>
            <person name="Chertkov O."/>
            <person name="Held B."/>
            <person name="Lapidus A."/>
            <person name="Nolan M."/>
            <person name="Lucas S."/>
            <person name="Hammon N."/>
            <person name="Deshpande S."/>
            <person name="Cheng J.F."/>
            <person name="Tapia R."/>
            <person name="Goodwin L."/>
            <person name="Pitluck S."/>
            <person name="Huntemann M."/>
            <person name="Liolios K."/>
            <person name="Ivanova N."/>
            <person name="Pagani I."/>
            <person name="Mavromatis K."/>
            <person name="Ovchinikova G."/>
            <person name="Pati A."/>
            <person name="Chen A."/>
            <person name="Palaniappan K."/>
            <person name="Land M."/>
            <person name="Hauser L."/>
            <person name="Brambilla E.M."/>
            <person name="Rohde M."/>
            <person name="Spring S."/>
            <person name="Sikorski J."/>
            <person name="Goker M."/>
            <person name="Woyke T."/>
            <person name="Bristow J."/>
            <person name="Eisen J.A."/>
            <person name="Markowitz V."/>
            <person name="Hugenholtz P."/>
            <person name="Kyrpides N.C."/>
            <person name="Klenk H.P."/>
            <person name="Detter J.C."/>
        </authorList>
    </citation>
    <scope>NUCLEOTIDE SEQUENCE [LARGE SCALE GENOMIC DNA]</scope>
    <source>
        <strain evidence="11">DSM 8271 / FlGlyR</strain>
    </source>
</reference>
<dbReference type="InterPro" id="IPR015946">
    <property type="entry name" value="KH_dom-like_a/b"/>
</dbReference>
<dbReference type="GO" id="GO:0006353">
    <property type="term" value="P:DNA-templated transcription termination"/>
    <property type="evidence" value="ECO:0007669"/>
    <property type="project" value="UniProtKB-UniRule"/>
</dbReference>